<evidence type="ECO:0000256" key="3">
    <source>
        <dbReference type="ARBA" id="ARBA00022946"/>
    </source>
</evidence>
<dbReference type="AlphaFoldDB" id="A0A1E3PRB0"/>
<evidence type="ECO:0000256" key="4">
    <source>
        <dbReference type="ARBA" id="ARBA00023128"/>
    </source>
</evidence>
<evidence type="ECO:0000256" key="2">
    <source>
        <dbReference type="ARBA" id="ARBA00009116"/>
    </source>
</evidence>
<evidence type="ECO:0000313" key="7">
    <source>
        <dbReference type="Proteomes" id="UP000095009"/>
    </source>
</evidence>
<protein>
    <submittedName>
        <fullName evidence="6">ATP11-domain-containing protein</fullName>
    </submittedName>
</protein>
<dbReference type="Proteomes" id="UP000095009">
    <property type="component" value="Unassembled WGS sequence"/>
</dbReference>
<evidence type="ECO:0000256" key="5">
    <source>
        <dbReference type="SAM" id="MobiDB-lite"/>
    </source>
</evidence>
<keyword evidence="3" id="KW-0809">Transit peptide</keyword>
<dbReference type="OrthoDB" id="16535at2759"/>
<dbReference type="EMBL" id="KV454406">
    <property type="protein sequence ID" value="ODQ67955.1"/>
    <property type="molecule type" value="Genomic_DNA"/>
</dbReference>
<gene>
    <name evidence="6" type="ORF">NADFUDRAFT_81070</name>
</gene>
<comment type="similarity">
    <text evidence="2">Belongs to the ATP11 family.</text>
</comment>
<evidence type="ECO:0000313" key="6">
    <source>
        <dbReference type="EMBL" id="ODQ67955.1"/>
    </source>
</evidence>
<comment type="subcellular location">
    <subcellularLocation>
        <location evidence="1">Mitochondrion</location>
    </subcellularLocation>
</comment>
<dbReference type="GO" id="GO:0033615">
    <property type="term" value="P:mitochondrial proton-transporting ATP synthase complex assembly"/>
    <property type="evidence" value="ECO:0007669"/>
    <property type="project" value="TreeGrafter"/>
</dbReference>
<dbReference type="PANTHER" id="PTHR13126:SF0">
    <property type="entry name" value="ATP SYNTHASE MITOCHONDRIAL F1 COMPLEX ASSEMBLY FACTOR 1"/>
    <property type="match status" value="1"/>
</dbReference>
<reference evidence="6 7" key="1">
    <citation type="journal article" date="2016" name="Proc. Natl. Acad. Sci. U.S.A.">
        <title>Comparative genomics of biotechnologically important yeasts.</title>
        <authorList>
            <person name="Riley R."/>
            <person name="Haridas S."/>
            <person name="Wolfe K.H."/>
            <person name="Lopes M.R."/>
            <person name="Hittinger C.T."/>
            <person name="Goeker M."/>
            <person name="Salamov A.A."/>
            <person name="Wisecaver J.H."/>
            <person name="Long T.M."/>
            <person name="Calvey C.H."/>
            <person name="Aerts A.L."/>
            <person name="Barry K.W."/>
            <person name="Choi C."/>
            <person name="Clum A."/>
            <person name="Coughlan A.Y."/>
            <person name="Deshpande S."/>
            <person name="Douglass A.P."/>
            <person name="Hanson S.J."/>
            <person name="Klenk H.-P."/>
            <person name="LaButti K.M."/>
            <person name="Lapidus A."/>
            <person name="Lindquist E.A."/>
            <person name="Lipzen A.M."/>
            <person name="Meier-Kolthoff J.P."/>
            <person name="Ohm R.A."/>
            <person name="Otillar R.P."/>
            <person name="Pangilinan J.L."/>
            <person name="Peng Y."/>
            <person name="Rokas A."/>
            <person name="Rosa C.A."/>
            <person name="Scheuner C."/>
            <person name="Sibirny A.A."/>
            <person name="Slot J.C."/>
            <person name="Stielow J.B."/>
            <person name="Sun H."/>
            <person name="Kurtzman C.P."/>
            <person name="Blackwell M."/>
            <person name="Grigoriev I.V."/>
            <person name="Jeffries T.W."/>
        </authorList>
    </citation>
    <scope>NUCLEOTIDE SEQUENCE [LARGE SCALE GENOMIC DNA]</scope>
    <source>
        <strain evidence="6 7">DSM 6958</strain>
    </source>
</reference>
<dbReference type="Pfam" id="PF06644">
    <property type="entry name" value="ATP11"/>
    <property type="match status" value="1"/>
</dbReference>
<accession>A0A1E3PRB0</accession>
<keyword evidence="7" id="KW-1185">Reference proteome</keyword>
<dbReference type="InterPro" id="IPR010591">
    <property type="entry name" value="ATP11"/>
</dbReference>
<organism evidence="6 7">
    <name type="scientific">Nadsonia fulvescens var. elongata DSM 6958</name>
    <dbReference type="NCBI Taxonomy" id="857566"/>
    <lineage>
        <taxon>Eukaryota</taxon>
        <taxon>Fungi</taxon>
        <taxon>Dikarya</taxon>
        <taxon>Ascomycota</taxon>
        <taxon>Saccharomycotina</taxon>
        <taxon>Dipodascomycetes</taxon>
        <taxon>Dipodascales</taxon>
        <taxon>Dipodascales incertae sedis</taxon>
        <taxon>Nadsonia</taxon>
    </lineage>
</organism>
<name>A0A1E3PRB0_9ASCO</name>
<keyword evidence="4" id="KW-0496">Mitochondrion</keyword>
<dbReference type="PANTHER" id="PTHR13126">
    <property type="entry name" value="CHAPERONE ATP11"/>
    <property type="match status" value="1"/>
</dbReference>
<feature type="region of interest" description="Disordered" evidence="5">
    <location>
        <begin position="113"/>
        <end position="145"/>
    </location>
</feature>
<dbReference type="GO" id="GO:0005739">
    <property type="term" value="C:mitochondrion"/>
    <property type="evidence" value="ECO:0007669"/>
    <property type="project" value="UniProtKB-SubCell"/>
</dbReference>
<feature type="compositionally biased region" description="Polar residues" evidence="5">
    <location>
        <begin position="113"/>
        <end position="136"/>
    </location>
</feature>
<evidence type="ECO:0000256" key="1">
    <source>
        <dbReference type="ARBA" id="ARBA00004173"/>
    </source>
</evidence>
<proteinExistence type="inferred from homology"/>
<dbReference type="STRING" id="857566.A0A1E3PRB0"/>
<sequence>MFCRSRTILGKMSELPTPKIILNSSKAYPKTAFIQQLRNLSSSPATQNQADNDVLARYKEKLQKKAEVEGVKNIEDLKEKYKGKIDETKKELNSIDPFSAYTAEVESTPVLSSTTFTSASSENADPTPAQKKQSGSPVAPLPKPNKGTLDTFVDVEKISLHNAKEIELIWRARHAETKKSLCAILEPATFERLYKTSRQNPMFVLPLPREGQGIEMHFAQWSFINDNTVHCLITTLGDFQLHGEYAKPHTTIMLHTDLADSKNIVLMNGAVEADSHITAEEGQFLVFVLQKFYGAINSDATGARRAQMLRDFTAGSSNFNVDLLIEEAQNMS</sequence>